<name>A0ABX3HQ12_PAEBO</name>
<dbReference type="Pfam" id="PF05504">
    <property type="entry name" value="Spore_GerAC"/>
    <property type="match status" value="1"/>
</dbReference>
<keyword evidence="6" id="KW-0564">Palmitate</keyword>
<feature type="domain" description="Spore germination GerAC-like C-terminal" evidence="8">
    <location>
        <begin position="214"/>
        <end position="384"/>
    </location>
</feature>
<sequence length="387" mass="43242">MKLLKQAVIILMLLNLTGCWSKVELDELTFVYGLYIDVGKEPGTVEVSISSPLPNRLMSGTQTGSGTGDGKAYTLVSKTARTLQDAAIMIQKDLSRRIELSHIKIVVLGNEYARQGIGEVLEWFERKPEFPLGTYIMAAPGKAKDIFKLTPVFEQLPDQVLMNIANENIMFNTSVMDCILAEVSNMGYAMNYLSFGKKDETSEQGKTEYWAGVQGVMLFHDAKMKGILDVKQSRALAWGAGHLAGKLKLPEYTITWNEEGKGTASAIFQRNSASSSVKMTSEGPVFHIKVKGNASITFFKDSEGRSASNLSPLIKRRLQEQVVKEISDSLRIVQDAQVDVLQLGMLVEWNYPKAWNKLRERWTDYYAKHAEIKVTADFTIEDFGSER</sequence>
<dbReference type="InterPro" id="IPR057336">
    <property type="entry name" value="GerAC_N"/>
</dbReference>
<dbReference type="Pfam" id="PF25198">
    <property type="entry name" value="Spore_GerAC_N"/>
    <property type="match status" value="1"/>
</dbReference>
<comment type="similarity">
    <text evidence="2">Belongs to the GerABKC lipoprotein family.</text>
</comment>
<keyword evidence="3" id="KW-0309">Germination</keyword>
<dbReference type="PANTHER" id="PTHR35789:SF1">
    <property type="entry name" value="SPORE GERMINATION PROTEIN B3"/>
    <property type="match status" value="1"/>
</dbReference>
<keyword evidence="7" id="KW-0449">Lipoprotein</keyword>
<dbReference type="RefSeq" id="WP_076109291.1">
    <property type="nucleotide sequence ID" value="NZ_MPTB01000003.1"/>
</dbReference>
<evidence type="ECO:0000256" key="1">
    <source>
        <dbReference type="ARBA" id="ARBA00004635"/>
    </source>
</evidence>
<dbReference type="InterPro" id="IPR046953">
    <property type="entry name" value="Spore_GerAC-like_C"/>
</dbReference>
<dbReference type="InterPro" id="IPR008844">
    <property type="entry name" value="Spore_GerAC-like"/>
</dbReference>
<evidence type="ECO:0000313" key="10">
    <source>
        <dbReference type="EMBL" id="OMD52435.1"/>
    </source>
</evidence>
<accession>A0ABX3HQ12</accession>
<dbReference type="PANTHER" id="PTHR35789">
    <property type="entry name" value="SPORE GERMINATION PROTEIN B3"/>
    <property type="match status" value="1"/>
</dbReference>
<keyword evidence="11" id="KW-1185">Reference proteome</keyword>
<reference evidence="10 11" key="1">
    <citation type="submission" date="2016-10" db="EMBL/GenBank/DDBJ databases">
        <title>Paenibacillus species isolates.</title>
        <authorList>
            <person name="Beno S.M."/>
        </authorList>
    </citation>
    <scope>NUCLEOTIDE SEQUENCE [LARGE SCALE GENOMIC DNA]</scope>
    <source>
        <strain evidence="10 11">FSL H7-0744</strain>
    </source>
</reference>
<feature type="domain" description="Spore germination protein N-terminal" evidence="9">
    <location>
        <begin position="22"/>
        <end position="174"/>
    </location>
</feature>
<evidence type="ECO:0000256" key="4">
    <source>
        <dbReference type="ARBA" id="ARBA00022729"/>
    </source>
</evidence>
<comment type="subcellular location">
    <subcellularLocation>
        <location evidence="1">Membrane</location>
        <topology evidence="1">Lipid-anchor</topology>
    </subcellularLocation>
</comment>
<keyword evidence="5" id="KW-0472">Membrane</keyword>
<evidence type="ECO:0000256" key="3">
    <source>
        <dbReference type="ARBA" id="ARBA00022544"/>
    </source>
</evidence>
<dbReference type="NCBIfam" id="TIGR02887">
    <property type="entry name" value="spore_ger_x_C"/>
    <property type="match status" value="1"/>
</dbReference>
<evidence type="ECO:0000259" key="9">
    <source>
        <dbReference type="Pfam" id="PF25198"/>
    </source>
</evidence>
<evidence type="ECO:0000313" key="11">
    <source>
        <dbReference type="Proteomes" id="UP000187412"/>
    </source>
</evidence>
<dbReference type="InterPro" id="IPR038501">
    <property type="entry name" value="Spore_GerAC_C_sf"/>
</dbReference>
<dbReference type="Proteomes" id="UP000187412">
    <property type="component" value="Unassembled WGS sequence"/>
</dbReference>
<dbReference type="Gene3D" id="3.30.300.210">
    <property type="entry name" value="Nutrient germinant receptor protein C, domain 3"/>
    <property type="match status" value="1"/>
</dbReference>
<evidence type="ECO:0000256" key="2">
    <source>
        <dbReference type="ARBA" id="ARBA00007886"/>
    </source>
</evidence>
<evidence type="ECO:0000256" key="6">
    <source>
        <dbReference type="ARBA" id="ARBA00023139"/>
    </source>
</evidence>
<proteinExistence type="inferred from homology"/>
<comment type="caution">
    <text evidence="10">The sequence shown here is derived from an EMBL/GenBank/DDBJ whole genome shotgun (WGS) entry which is preliminary data.</text>
</comment>
<evidence type="ECO:0000256" key="7">
    <source>
        <dbReference type="ARBA" id="ARBA00023288"/>
    </source>
</evidence>
<gene>
    <name evidence="10" type="ORF">BSK56_03230</name>
</gene>
<keyword evidence="4" id="KW-0732">Signal</keyword>
<evidence type="ECO:0000256" key="5">
    <source>
        <dbReference type="ARBA" id="ARBA00023136"/>
    </source>
</evidence>
<organism evidence="10 11">
    <name type="scientific">Paenibacillus borealis</name>
    <dbReference type="NCBI Taxonomy" id="160799"/>
    <lineage>
        <taxon>Bacteria</taxon>
        <taxon>Bacillati</taxon>
        <taxon>Bacillota</taxon>
        <taxon>Bacilli</taxon>
        <taxon>Bacillales</taxon>
        <taxon>Paenibacillaceae</taxon>
        <taxon>Paenibacillus</taxon>
    </lineage>
</organism>
<dbReference type="EMBL" id="MPTB01000003">
    <property type="protein sequence ID" value="OMD52435.1"/>
    <property type="molecule type" value="Genomic_DNA"/>
</dbReference>
<evidence type="ECO:0000259" key="8">
    <source>
        <dbReference type="Pfam" id="PF05504"/>
    </source>
</evidence>
<protein>
    <submittedName>
        <fullName evidence="10">Uncharacterized protein</fullName>
    </submittedName>
</protein>